<accession>A0A250JS95</accession>
<dbReference type="Proteomes" id="UP000217343">
    <property type="component" value="Chromosome"/>
</dbReference>
<dbReference type="PROSITE" id="PS51352">
    <property type="entry name" value="THIOREDOXIN_2"/>
    <property type="match status" value="1"/>
</dbReference>
<feature type="signal peptide" evidence="6">
    <location>
        <begin position="1"/>
        <end position="33"/>
    </location>
</feature>
<name>A0A250JS95_9BACT</name>
<feature type="region of interest" description="Disordered" evidence="5">
    <location>
        <begin position="34"/>
        <end position="62"/>
    </location>
</feature>
<dbReference type="InterPro" id="IPR029759">
    <property type="entry name" value="GPX_AS"/>
</dbReference>
<dbReference type="PROSITE" id="PS00460">
    <property type="entry name" value="GLUTATHIONE_PEROXID_1"/>
    <property type="match status" value="1"/>
</dbReference>
<dbReference type="PROSITE" id="PS51355">
    <property type="entry name" value="GLUTATHIONE_PEROXID_3"/>
    <property type="match status" value="1"/>
</dbReference>
<dbReference type="InterPro" id="IPR000889">
    <property type="entry name" value="Glutathione_peroxidase"/>
</dbReference>
<organism evidence="8 9">
    <name type="scientific">Corallococcus macrosporus DSM 14697</name>
    <dbReference type="NCBI Taxonomy" id="1189310"/>
    <lineage>
        <taxon>Bacteria</taxon>
        <taxon>Pseudomonadati</taxon>
        <taxon>Myxococcota</taxon>
        <taxon>Myxococcia</taxon>
        <taxon>Myxococcales</taxon>
        <taxon>Cystobacterineae</taxon>
        <taxon>Myxococcaceae</taxon>
        <taxon>Corallococcus</taxon>
    </lineage>
</organism>
<dbReference type="SUPFAM" id="SSF52833">
    <property type="entry name" value="Thioredoxin-like"/>
    <property type="match status" value="1"/>
</dbReference>
<feature type="domain" description="Thioredoxin" evidence="7">
    <location>
        <begin position="33"/>
        <end position="206"/>
    </location>
</feature>
<dbReference type="AlphaFoldDB" id="A0A250JS95"/>
<protein>
    <recommendedName>
        <fullName evidence="4">Glutathione peroxidase</fullName>
    </recommendedName>
</protein>
<dbReference type="PANTHER" id="PTHR11592">
    <property type="entry name" value="GLUTATHIONE PEROXIDASE"/>
    <property type="match status" value="1"/>
</dbReference>
<dbReference type="GO" id="GO:0034599">
    <property type="term" value="P:cellular response to oxidative stress"/>
    <property type="evidence" value="ECO:0007669"/>
    <property type="project" value="TreeGrafter"/>
</dbReference>
<dbReference type="PRINTS" id="PR01011">
    <property type="entry name" value="GLUTPROXDASE"/>
</dbReference>
<evidence type="ECO:0000256" key="6">
    <source>
        <dbReference type="SAM" id="SignalP"/>
    </source>
</evidence>
<dbReference type="PANTHER" id="PTHR11592:SF44">
    <property type="entry name" value="GLUTATHIONE PEROXIDASE"/>
    <property type="match status" value="1"/>
</dbReference>
<dbReference type="FunFam" id="3.40.30.10:FF:000010">
    <property type="entry name" value="Glutathione peroxidase"/>
    <property type="match status" value="1"/>
</dbReference>
<dbReference type="Pfam" id="PF00255">
    <property type="entry name" value="GSHPx"/>
    <property type="match status" value="1"/>
</dbReference>
<feature type="chain" id="PRO_5012896943" description="Glutathione peroxidase" evidence="6">
    <location>
        <begin position="34"/>
        <end position="208"/>
    </location>
</feature>
<sequence length="208" mass="22448">MKRAGDWGILGSGMKTLPLLTLASALAFTPAWAAAPKPSPAKSESTSEKKPMSFHDLTANRLDGKPEKLSNYQGKVVLVVNTASECGYTPQYAGLEKLHQDYKDKGLVVVGFPSNDFGGQEPGSSEDIKKFCELRYKVTFPMFEKVKTKGDGQSPVYAFLSQHHPAPKWNFHKFVVGKDGQVKAGFASAVTPDSAELKAAIDSALAQP</sequence>
<evidence type="ECO:0000256" key="4">
    <source>
        <dbReference type="RuleBase" id="RU000499"/>
    </source>
</evidence>
<evidence type="ECO:0000256" key="2">
    <source>
        <dbReference type="ARBA" id="ARBA00022559"/>
    </source>
</evidence>
<dbReference type="EMBL" id="CP022203">
    <property type="protein sequence ID" value="ATB46749.1"/>
    <property type="molecule type" value="Genomic_DNA"/>
</dbReference>
<dbReference type="InterPro" id="IPR013766">
    <property type="entry name" value="Thioredoxin_domain"/>
</dbReference>
<dbReference type="KEGG" id="mmas:MYMAC_002354"/>
<gene>
    <name evidence="8" type="ORF">MYMAC_002354</name>
</gene>
<dbReference type="CDD" id="cd00340">
    <property type="entry name" value="GSH_Peroxidase"/>
    <property type="match status" value="1"/>
</dbReference>
<keyword evidence="9" id="KW-1185">Reference proteome</keyword>
<evidence type="ECO:0000313" key="9">
    <source>
        <dbReference type="Proteomes" id="UP000217343"/>
    </source>
</evidence>
<evidence type="ECO:0000256" key="5">
    <source>
        <dbReference type="SAM" id="MobiDB-lite"/>
    </source>
</evidence>
<evidence type="ECO:0000256" key="1">
    <source>
        <dbReference type="ARBA" id="ARBA00006926"/>
    </source>
</evidence>
<evidence type="ECO:0000259" key="7">
    <source>
        <dbReference type="PROSITE" id="PS51352"/>
    </source>
</evidence>
<dbReference type="Gene3D" id="3.40.30.10">
    <property type="entry name" value="Glutaredoxin"/>
    <property type="match status" value="1"/>
</dbReference>
<feature type="compositionally biased region" description="Low complexity" evidence="5">
    <location>
        <begin position="34"/>
        <end position="44"/>
    </location>
</feature>
<keyword evidence="2 4" id="KW-0575">Peroxidase</keyword>
<evidence type="ECO:0000256" key="3">
    <source>
        <dbReference type="ARBA" id="ARBA00023002"/>
    </source>
</evidence>
<comment type="similarity">
    <text evidence="1 4">Belongs to the glutathione peroxidase family.</text>
</comment>
<keyword evidence="3 4" id="KW-0560">Oxidoreductase</keyword>
<keyword evidence="6" id="KW-0732">Signal</keyword>
<dbReference type="GO" id="GO:0004601">
    <property type="term" value="F:peroxidase activity"/>
    <property type="evidence" value="ECO:0007669"/>
    <property type="project" value="UniProtKB-KW"/>
</dbReference>
<dbReference type="InterPro" id="IPR036249">
    <property type="entry name" value="Thioredoxin-like_sf"/>
</dbReference>
<reference evidence="8 9" key="1">
    <citation type="submission" date="2017-06" db="EMBL/GenBank/DDBJ databases">
        <title>Sequencing and comparative analysis of myxobacterial genomes.</title>
        <authorList>
            <person name="Rupp O."/>
            <person name="Goesmann A."/>
            <person name="Sogaard-Andersen L."/>
        </authorList>
    </citation>
    <scope>NUCLEOTIDE SEQUENCE [LARGE SCALE GENOMIC DNA]</scope>
    <source>
        <strain evidence="8 9">DSM 14697</strain>
    </source>
</reference>
<evidence type="ECO:0000313" key="8">
    <source>
        <dbReference type="EMBL" id="ATB46749.1"/>
    </source>
</evidence>
<proteinExistence type="inferred from homology"/>